<keyword evidence="2" id="KW-1133">Transmembrane helix</keyword>
<gene>
    <name evidence="3" type="ORF">CABS02_06273</name>
</gene>
<keyword evidence="2" id="KW-0812">Transmembrane</keyword>
<accession>A0A9P9XH65</accession>
<dbReference type="AlphaFoldDB" id="A0A9P9XH65"/>
<dbReference type="Proteomes" id="UP001056436">
    <property type="component" value="Unassembled WGS sequence"/>
</dbReference>
<evidence type="ECO:0000313" key="4">
    <source>
        <dbReference type="Proteomes" id="UP001056436"/>
    </source>
</evidence>
<feature type="region of interest" description="Disordered" evidence="1">
    <location>
        <begin position="39"/>
        <end position="66"/>
    </location>
</feature>
<evidence type="ECO:0000256" key="1">
    <source>
        <dbReference type="SAM" id="MobiDB-lite"/>
    </source>
</evidence>
<comment type="caution">
    <text evidence="3">The sequence shown here is derived from an EMBL/GenBank/DDBJ whole genome shotgun (WGS) entry which is preliminary data.</text>
</comment>
<keyword evidence="2" id="KW-0472">Membrane</keyword>
<sequence length="66" mass="7280">MATSLLAQCSTTLWCHLRSLPLWAFVLVVLLLGALRQRIFPSSPSSSPTRRRREAPVVADKKTSAS</sequence>
<feature type="compositionally biased region" description="Low complexity" evidence="1">
    <location>
        <begin position="39"/>
        <end position="48"/>
    </location>
</feature>
<protein>
    <submittedName>
        <fullName evidence="3">Uncharacterized protein</fullName>
    </submittedName>
</protein>
<keyword evidence="4" id="KW-1185">Reference proteome</keyword>
<evidence type="ECO:0000313" key="3">
    <source>
        <dbReference type="EMBL" id="KAI3553401.1"/>
    </source>
</evidence>
<feature type="transmembrane region" description="Helical" evidence="2">
    <location>
        <begin position="20"/>
        <end position="36"/>
    </location>
</feature>
<reference evidence="3" key="1">
    <citation type="submission" date="2019-01" db="EMBL/GenBank/DDBJ databases">
        <title>Colletotrichum abscissum LGMF1257.</title>
        <authorList>
            <person name="Baroncelli R."/>
        </authorList>
    </citation>
    <scope>NUCLEOTIDE SEQUENCE</scope>
    <source>
        <strain evidence="3">Ca142</strain>
    </source>
</reference>
<organism evidence="3 4">
    <name type="scientific">Colletotrichum abscissum</name>
    <dbReference type="NCBI Taxonomy" id="1671311"/>
    <lineage>
        <taxon>Eukaryota</taxon>
        <taxon>Fungi</taxon>
        <taxon>Dikarya</taxon>
        <taxon>Ascomycota</taxon>
        <taxon>Pezizomycotina</taxon>
        <taxon>Sordariomycetes</taxon>
        <taxon>Hypocreomycetidae</taxon>
        <taxon>Glomerellales</taxon>
        <taxon>Glomerellaceae</taxon>
        <taxon>Colletotrichum</taxon>
        <taxon>Colletotrichum acutatum species complex</taxon>
    </lineage>
</organism>
<evidence type="ECO:0000256" key="2">
    <source>
        <dbReference type="SAM" id="Phobius"/>
    </source>
</evidence>
<dbReference type="EMBL" id="SDAQ01000030">
    <property type="protein sequence ID" value="KAI3553401.1"/>
    <property type="molecule type" value="Genomic_DNA"/>
</dbReference>
<proteinExistence type="predicted"/>
<name>A0A9P9XH65_9PEZI</name>